<keyword evidence="1" id="KW-0812">Transmembrane</keyword>
<evidence type="ECO:0000256" key="1">
    <source>
        <dbReference type="SAM" id="Phobius"/>
    </source>
</evidence>
<feature type="transmembrane region" description="Helical" evidence="1">
    <location>
        <begin position="464"/>
        <end position="487"/>
    </location>
</feature>
<dbReference type="RefSeq" id="WP_130169856.1">
    <property type="nucleotide sequence ID" value="NZ_SHMR01000001.1"/>
</dbReference>
<keyword evidence="1" id="KW-0472">Membrane</keyword>
<evidence type="ECO:0000313" key="3">
    <source>
        <dbReference type="Proteomes" id="UP000292704"/>
    </source>
</evidence>
<dbReference type="EMBL" id="SHMR01000001">
    <property type="protein sequence ID" value="RZH68915.1"/>
    <property type="molecule type" value="Genomic_DNA"/>
</dbReference>
<proteinExistence type="predicted"/>
<comment type="caution">
    <text evidence="2">The sequence shown here is derived from an EMBL/GenBank/DDBJ whole genome shotgun (WGS) entry which is preliminary data.</text>
</comment>
<protein>
    <recommendedName>
        <fullName evidence="4">Transmembrane protein</fullName>
    </recommendedName>
</protein>
<feature type="transmembrane region" description="Helical" evidence="1">
    <location>
        <begin position="419"/>
        <end position="443"/>
    </location>
</feature>
<feature type="transmembrane region" description="Helical" evidence="1">
    <location>
        <begin position="189"/>
        <end position="207"/>
    </location>
</feature>
<feature type="transmembrane region" description="Helical" evidence="1">
    <location>
        <begin position="499"/>
        <end position="521"/>
    </location>
</feature>
<evidence type="ECO:0000313" key="2">
    <source>
        <dbReference type="EMBL" id="RZH68915.1"/>
    </source>
</evidence>
<organism evidence="2 3">
    <name type="scientific">Natrinema altunense</name>
    <dbReference type="NCBI Taxonomy" id="222984"/>
    <lineage>
        <taxon>Archaea</taxon>
        <taxon>Methanobacteriati</taxon>
        <taxon>Methanobacteriota</taxon>
        <taxon>Stenosarchaea group</taxon>
        <taxon>Halobacteria</taxon>
        <taxon>Halobacteriales</taxon>
        <taxon>Natrialbaceae</taxon>
        <taxon>Natrinema</taxon>
    </lineage>
</organism>
<reference evidence="2 3" key="1">
    <citation type="submission" date="2019-02" db="EMBL/GenBank/DDBJ databases">
        <title>Genome analysis provides insights into bioremediation potentialities and Haloocin production by Natrinema altunense strain 4.1R isolated from Chott Douz in Tunisian desert.</title>
        <authorList>
            <person name="Najjari A."/>
            <person name="Youssef N."/>
            <person name="Ben Dhia O."/>
            <person name="Ferjani R."/>
            <person name="El Hidri D."/>
            <person name="Ouzari H.I."/>
            <person name="Cherif A."/>
        </authorList>
    </citation>
    <scope>NUCLEOTIDE SEQUENCE [LARGE SCALE GENOMIC DNA]</scope>
    <source>
        <strain evidence="2 3">4.1R</strain>
    </source>
</reference>
<dbReference type="Proteomes" id="UP000292704">
    <property type="component" value="Unassembled WGS sequence"/>
</dbReference>
<feature type="transmembrane region" description="Helical" evidence="1">
    <location>
        <begin position="151"/>
        <end position="177"/>
    </location>
</feature>
<feature type="transmembrane region" description="Helical" evidence="1">
    <location>
        <begin position="68"/>
        <end position="88"/>
    </location>
</feature>
<feature type="transmembrane region" description="Helical" evidence="1">
    <location>
        <begin position="344"/>
        <end position="364"/>
    </location>
</feature>
<feature type="transmembrane region" description="Helical" evidence="1">
    <location>
        <begin position="392"/>
        <end position="413"/>
    </location>
</feature>
<dbReference type="AlphaFoldDB" id="A0A482Y4A2"/>
<name>A0A482Y4A2_9EURY</name>
<feature type="transmembrane region" description="Helical" evidence="1">
    <location>
        <begin position="33"/>
        <end position="56"/>
    </location>
</feature>
<dbReference type="OrthoDB" id="293659at2157"/>
<sequence length="534" mass="55663">MARHDRILVHGLRLGYVDVVRDWRTLKRDRVRLALLAGAGLVGTLYFGVMALVVQGRTAELAARAEPSLPPVVGLLVTLLWLSSTAVFGQRAAVRTIDIDAPSLVLTSVRPRAVTIGVLSAEFLRGLAFVGLPVGVLGVGFATGAGTSVPILTVPLATVLFLTSSVCSGSAIGAVVAVWSRRSRWKTGYVAGGLALLGALVVAGVMARLSTSPELAARLPTSWYGDLFAVGTPIAASQARAFGAVLGTVAIGYAGGSVTERFATRLWLDEVGSNRSARETAAAGERPRPFPRLRGRIDRPTRYVAWRSIQRVKRDPTRISHLGLPLLVGVWLLVDLARSTAGQSLLPIAVGLLGSWFVGGFLTLNPLGDDGAALPATVTSPVDGSQFVRGTALPSAIVCVPLLVAAGSVVSIATSTLPLALGLVLWVGVHGAAAIGIALVVGMRFPRFGAIRVSRRRAVVPPSLSAIVIYSTTVLSLGLVGVGALIAPQLLLHDGAAATIAQGASVLVWLSLEGGIGYGCYRAAVRRFDRYTLE</sequence>
<feature type="transmembrane region" description="Helical" evidence="1">
    <location>
        <begin position="319"/>
        <end position="338"/>
    </location>
</feature>
<evidence type="ECO:0008006" key="4">
    <source>
        <dbReference type="Google" id="ProtNLM"/>
    </source>
</evidence>
<accession>A0A482Y4A2</accession>
<gene>
    <name evidence="2" type="ORF">ELS17_05525</name>
</gene>
<feature type="transmembrane region" description="Helical" evidence="1">
    <location>
        <begin position="227"/>
        <end position="255"/>
    </location>
</feature>
<keyword evidence="1" id="KW-1133">Transmembrane helix</keyword>
<feature type="transmembrane region" description="Helical" evidence="1">
    <location>
        <begin position="126"/>
        <end position="145"/>
    </location>
</feature>